<comment type="caution">
    <text evidence="2">The sequence shown here is derived from an EMBL/GenBank/DDBJ whole genome shotgun (WGS) entry which is preliminary data.</text>
</comment>
<accession>A0ABP8DVV0</accession>
<dbReference type="Proteomes" id="UP001500620">
    <property type="component" value="Unassembled WGS sequence"/>
</dbReference>
<evidence type="ECO:0008006" key="4">
    <source>
        <dbReference type="Google" id="ProtNLM"/>
    </source>
</evidence>
<sequence length="157" mass="17962">MEAAPGKRPNSDRPHESETHGRRRHHDQGRSLAFHARNPHGQPRRRGPEHIPALLTNTWFADHLSRLQAIDPRMLRRYIARTPVQFARDLTNREAATLLGRAHGAINHGRKAVKTWRAADLIDYQHRRHSMATWTINSDVWHTVTTGASVGEGPSYR</sequence>
<keyword evidence="3" id="KW-1185">Reference proteome</keyword>
<evidence type="ECO:0000256" key="1">
    <source>
        <dbReference type="SAM" id="MobiDB-lite"/>
    </source>
</evidence>
<protein>
    <recommendedName>
        <fullName evidence="4">DNA-binding protein</fullName>
    </recommendedName>
</protein>
<evidence type="ECO:0000313" key="2">
    <source>
        <dbReference type="EMBL" id="GAA4263814.1"/>
    </source>
</evidence>
<dbReference type="EMBL" id="BAABAT010000081">
    <property type="protein sequence ID" value="GAA4263814.1"/>
    <property type="molecule type" value="Genomic_DNA"/>
</dbReference>
<name>A0ABP8DVV0_9ACTN</name>
<feature type="region of interest" description="Disordered" evidence="1">
    <location>
        <begin position="1"/>
        <end position="49"/>
    </location>
</feature>
<proteinExistence type="predicted"/>
<organism evidence="2 3">
    <name type="scientific">Dactylosporangium darangshiense</name>
    <dbReference type="NCBI Taxonomy" id="579108"/>
    <lineage>
        <taxon>Bacteria</taxon>
        <taxon>Bacillati</taxon>
        <taxon>Actinomycetota</taxon>
        <taxon>Actinomycetes</taxon>
        <taxon>Micromonosporales</taxon>
        <taxon>Micromonosporaceae</taxon>
        <taxon>Dactylosporangium</taxon>
    </lineage>
</organism>
<evidence type="ECO:0000313" key="3">
    <source>
        <dbReference type="Proteomes" id="UP001500620"/>
    </source>
</evidence>
<feature type="compositionally biased region" description="Basic and acidic residues" evidence="1">
    <location>
        <begin position="9"/>
        <end position="20"/>
    </location>
</feature>
<reference evidence="3" key="1">
    <citation type="journal article" date="2019" name="Int. J. Syst. Evol. Microbiol.">
        <title>The Global Catalogue of Microorganisms (GCM) 10K type strain sequencing project: providing services to taxonomists for standard genome sequencing and annotation.</title>
        <authorList>
            <consortium name="The Broad Institute Genomics Platform"/>
            <consortium name="The Broad Institute Genome Sequencing Center for Infectious Disease"/>
            <person name="Wu L."/>
            <person name="Ma J."/>
        </authorList>
    </citation>
    <scope>NUCLEOTIDE SEQUENCE [LARGE SCALE GENOMIC DNA]</scope>
    <source>
        <strain evidence="3">JCM 17441</strain>
    </source>
</reference>
<gene>
    <name evidence="2" type="ORF">GCM10022255_111770</name>
</gene>